<proteinExistence type="predicted"/>
<dbReference type="AlphaFoldDB" id="A0A6M3M202"/>
<evidence type="ECO:0000313" key="2">
    <source>
        <dbReference type="EMBL" id="QJB01637.1"/>
    </source>
</evidence>
<evidence type="ECO:0000313" key="1">
    <source>
        <dbReference type="EMBL" id="QJA99418.1"/>
    </source>
</evidence>
<organism evidence="2">
    <name type="scientific">viral metagenome</name>
    <dbReference type="NCBI Taxonomy" id="1070528"/>
    <lineage>
        <taxon>unclassified sequences</taxon>
        <taxon>metagenomes</taxon>
        <taxon>organismal metagenomes</taxon>
    </lineage>
</organism>
<accession>A0A6M3M202</accession>
<gene>
    <name evidence="1" type="ORF">MM171A01060_0014</name>
    <name evidence="2" type="ORF">MM171B02234_0010</name>
</gene>
<protein>
    <submittedName>
        <fullName evidence="2">Uncharacterized protein</fullName>
    </submittedName>
</protein>
<dbReference type="EMBL" id="MT143649">
    <property type="protein sequence ID" value="QJA99418.1"/>
    <property type="molecule type" value="Genomic_DNA"/>
</dbReference>
<dbReference type="EMBL" id="MT143720">
    <property type="protein sequence ID" value="QJB01637.1"/>
    <property type="molecule type" value="Genomic_DNA"/>
</dbReference>
<reference evidence="2" key="1">
    <citation type="submission" date="2020-03" db="EMBL/GenBank/DDBJ databases">
        <title>The deep terrestrial virosphere.</title>
        <authorList>
            <person name="Holmfeldt K."/>
            <person name="Nilsson E."/>
            <person name="Simone D."/>
            <person name="Lopez-Fernandez M."/>
            <person name="Wu X."/>
            <person name="de Brujin I."/>
            <person name="Lundin D."/>
            <person name="Andersson A."/>
            <person name="Bertilsson S."/>
            <person name="Dopson M."/>
        </authorList>
    </citation>
    <scope>NUCLEOTIDE SEQUENCE</scope>
    <source>
        <strain evidence="1">MM171A01060</strain>
        <strain evidence="2">MM171B02234</strain>
    </source>
</reference>
<sequence length="62" mass="7131">MKKRIMIGCFFSRGEVRKVQFGYDVVIRIPFGTKENADNCLNNLQYLEEVKDATIKSNEEGS</sequence>
<name>A0A6M3M202_9ZZZZ</name>